<dbReference type="PANTHER" id="PTHR47135">
    <property type="entry name" value="FIBRONECTIN TYPE III DOMAIN-CONTAINING PROTEIN 7"/>
    <property type="match status" value="1"/>
</dbReference>
<organism evidence="2 3">
    <name type="scientific">Engystomops pustulosus</name>
    <name type="common">Tungara frog</name>
    <name type="synonym">Physalaemus pustulosus</name>
    <dbReference type="NCBI Taxonomy" id="76066"/>
    <lineage>
        <taxon>Eukaryota</taxon>
        <taxon>Metazoa</taxon>
        <taxon>Chordata</taxon>
        <taxon>Craniata</taxon>
        <taxon>Vertebrata</taxon>
        <taxon>Euteleostomi</taxon>
        <taxon>Amphibia</taxon>
        <taxon>Batrachia</taxon>
        <taxon>Anura</taxon>
        <taxon>Neobatrachia</taxon>
        <taxon>Hyloidea</taxon>
        <taxon>Leptodactylidae</taxon>
        <taxon>Leiuperinae</taxon>
        <taxon>Engystomops</taxon>
    </lineage>
</organism>
<name>A0AAV7ABR4_ENGPU</name>
<dbReference type="Gene3D" id="2.60.40.10">
    <property type="entry name" value="Immunoglobulins"/>
    <property type="match status" value="4"/>
</dbReference>
<dbReference type="Proteomes" id="UP000824782">
    <property type="component" value="Unassembled WGS sequence"/>
</dbReference>
<dbReference type="EMBL" id="WNYA01000009">
    <property type="protein sequence ID" value="KAG8556133.1"/>
    <property type="molecule type" value="Genomic_DNA"/>
</dbReference>
<dbReference type="SMART" id="SM00060">
    <property type="entry name" value="FN3"/>
    <property type="match status" value="7"/>
</dbReference>
<comment type="caution">
    <text evidence="2">The sequence shown here is derived from an EMBL/GenBank/DDBJ whole genome shotgun (WGS) entry which is preliminary data.</text>
</comment>
<dbReference type="PANTHER" id="PTHR47135:SF3">
    <property type="entry name" value="FIBRONECTIN TYPE-III DOMAIN-CONTAINING PROTEIN"/>
    <property type="match status" value="1"/>
</dbReference>
<evidence type="ECO:0000259" key="1">
    <source>
        <dbReference type="PROSITE" id="PS50853"/>
    </source>
</evidence>
<evidence type="ECO:0000313" key="2">
    <source>
        <dbReference type="EMBL" id="KAG8556133.1"/>
    </source>
</evidence>
<dbReference type="InterPro" id="IPR013783">
    <property type="entry name" value="Ig-like_fold"/>
</dbReference>
<accession>A0AAV7ABR4</accession>
<dbReference type="AlphaFoldDB" id="A0AAV7ABR4"/>
<keyword evidence="3" id="KW-1185">Reference proteome</keyword>
<dbReference type="InterPro" id="IPR003961">
    <property type="entry name" value="FN3_dom"/>
</dbReference>
<sequence>MCAIEGVHCGYSYTVSVTAWDAYCSSDNSTEVTFETVPCIPDVVEVNIDCLRSKALVTWNENNIHPTYHTAVAIDPSGNELSCADFTTSCQISGLECGLEYSFQVYSSNRQCKSLRTVAHKSMTAPCPLRDIITNVQCENNNALVSWTESKGAFYYLATLSGNETISTCNSTTTNCSFLNLQCGQIYNISVMAVNDKCNSVLSPLSSFETAPCQPQGLTIDLNCSSQTVSMFWEESNGARDYNILIESSNGAILSYTTNSTVFSSDVLACGQTYGFSVVAIGGTCNSSKSLTVYENSAPCAPSDVTYTRNCPTSMASITWSPSDGATMYHVTAAETGGSEIYCNSTNTSCWLLGLKCGLSYNVKVEAVGQMCTSNTSSLMVLNTAPCLPKNTAVHVNCESNSAMLSWEGSQGAQDYVAVVKHDENLVYSCDTEGTSCIVPDLICGASYNFSVLAKDMECNSSYTTPIGFGAVPCSPSEVETTIYRGTVKPQEVEITWNGSHCGSDYMATIQGQIGRDPESAFVFNSYWTSYMDFYIPVPCSSIYNITVTARNTAGPSQPSNPIMGYTAPCSPQVKPLEVMEGKMLISWVEAPYADEYRVVTMDNGNTICTTPGLSCQVPFISSAFQVIAVNSAGESSPGYLSGYNGVSSS</sequence>
<dbReference type="PROSITE" id="PS50853">
    <property type="entry name" value="FN3"/>
    <property type="match status" value="3"/>
</dbReference>
<gene>
    <name evidence="2" type="ORF">GDO81_017929</name>
</gene>
<proteinExistence type="predicted"/>
<dbReference type="CDD" id="cd00063">
    <property type="entry name" value="FN3"/>
    <property type="match status" value="2"/>
</dbReference>
<feature type="domain" description="Fibronectin type-III" evidence="1">
    <location>
        <begin position="301"/>
        <end position="387"/>
    </location>
</feature>
<feature type="domain" description="Fibronectin type-III" evidence="1">
    <location>
        <begin position="125"/>
        <end position="213"/>
    </location>
</feature>
<dbReference type="Pfam" id="PF00041">
    <property type="entry name" value="fn3"/>
    <property type="match status" value="1"/>
</dbReference>
<dbReference type="SUPFAM" id="SSF49265">
    <property type="entry name" value="Fibronectin type III"/>
    <property type="match status" value="4"/>
</dbReference>
<reference evidence="2" key="1">
    <citation type="thesis" date="2020" institute="ProQuest LLC" country="789 East Eisenhower Parkway, Ann Arbor, MI, USA">
        <title>Comparative Genomics and Chromosome Evolution.</title>
        <authorList>
            <person name="Mudd A.B."/>
        </authorList>
    </citation>
    <scope>NUCLEOTIDE SEQUENCE</scope>
    <source>
        <strain evidence="2">237g6f4</strain>
        <tissue evidence="2">Blood</tissue>
    </source>
</reference>
<protein>
    <recommendedName>
        <fullName evidence="1">Fibronectin type-III domain-containing protein</fullName>
    </recommendedName>
</protein>
<dbReference type="InterPro" id="IPR036116">
    <property type="entry name" value="FN3_sf"/>
</dbReference>
<feature type="domain" description="Fibronectin type-III" evidence="1">
    <location>
        <begin position="388"/>
        <end position="474"/>
    </location>
</feature>
<evidence type="ECO:0000313" key="3">
    <source>
        <dbReference type="Proteomes" id="UP000824782"/>
    </source>
</evidence>